<evidence type="ECO:0000256" key="4">
    <source>
        <dbReference type="ARBA" id="ARBA00022679"/>
    </source>
</evidence>
<proteinExistence type="predicted"/>
<feature type="transmembrane region" description="Helical" evidence="8">
    <location>
        <begin position="103"/>
        <end position="120"/>
    </location>
</feature>
<feature type="transmembrane region" description="Helical" evidence="8">
    <location>
        <begin position="319"/>
        <end position="338"/>
    </location>
</feature>
<evidence type="ECO:0000256" key="1">
    <source>
        <dbReference type="ARBA" id="ARBA00004651"/>
    </source>
</evidence>
<dbReference type="EMBL" id="CP060007">
    <property type="protein sequence ID" value="QNA45816.1"/>
    <property type="molecule type" value="Genomic_DNA"/>
</dbReference>
<dbReference type="GO" id="GO:0005886">
    <property type="term" value="C:plasma membrane"/>
    <property type="evidence" value="ECO:0007669"/>
    <property type="project" value="UniProtKB-SubCell"/>
</dbReference>
<dbReference type="RefSeq" id="WP_182805200.1">
    <property type="nucleotide sequence ID" value="NZ_CP060007.1"/>
</dbReference>
<dbReference type="PANTHER" id="PTHR33908:SF11">
    <property type="entry name" value="MEMBRANE PROTEIN"/>
    <property type="match status" value="1"/>
</dbReference>
<evidence type="ECO:0000256" key="6">
    <source>
        <dbReference type="ARBA" id="ARBA00022989"/>
    </source>
</evidence>
<feature type="transmembrane region" description="Helical" evidence="8">
    <location>
        <begin position="66"/>
        <end position="91"/>
    </location>
</feature>
<accession>A0A7G5XK13</accession>
<gene>
    <name evidence="9" type="ORF">H4075_06360</name>
</gene>
<dbReference type="GO" id="GO:0009103">
    <property type="term" value="P:lipopolysaccharide biosynthetic process"/>
    <property type="evidence" value="ECO:0007669"/>
    <property type="project" value="UniProtKB-ARBA"/>
</dbReference>
<evidence type="ECO:0000256" key="5">
    <source>
        <dbReference type="ARBA" id="ARBA00022692"/>
    </source>
</evidence>
<dbReference type="KEGG" id="lacs:H4075_06360"/>
<dbReference type="PANTHER" id="PTHR33908">
    <property type="entry name" value="MANNOSYLTRANSFERASE YKCB-RELATED"/>
    <property type="match status" value="1"/>
</dbReference>
<sequence>MSSNTQTKRIAYIFIGIAYGFFLYLIYRNSGIITGNEAEKYILASQKLVNGDIAYSFHHHFFYSSYIVFITPFMAVGGTIAVVIAQALLNIIAAICINKSTDLIIPNNKMSFIGGLIFLFSYPVQYWTLTLFSDNFFVTLICITLYYTLKKNKTNPQLLFWIFLLTVQLFTRPPGIFLTIAFFCYYLYESKIMKGSKALLTALILLLILFVVLFNVPVENKGYIKPIAAGSIIVDKPDYNVPGFTGNEKSTLNEAYVFLFQQHGVPYFISLYAKKFVSFFTLTRSYYSSINNGVLTLYYCFYVLALAGLVLIRRQKAISILFLSSIFLLANLTALTYNEWHYRFTLAIFPFIFILTAIALNSVLTALWRKFKPN</sequence>
<feature type="transmembrane region" description="Helical" evidence="8">
    <location>
        <begin position="344"/>
        <end position="368"/>
    </location>
</feature>
<keyword evidence="5 8" id="KW-0812">Transmembrane</keyword>
<feature type="transmembrane region" description="Helical" evidence="8">
    <location>
        <begin position="126"/>
        <end position="147"/>
    </location>
</feature>
<organism evidence="9 10">
    <name type="scientific">Lacibacter sediminis</name>
    <dbReference type="NCBI Taxonomy" id="2760713"/>
    <lineage>
        <taxon>Bacteria</taxon>
        <taxon>Pseudomonadati</taxon>
        <taxon>Bacteroidota</taxon>
        <taxon>Chitinophagia</taxon>
        <taxon>Chitinophagales</taxon>
        <taxon>Chitinophagaceae</taxon>
        <taxon>Lacibacter</taxon>
    </lineage>
</organism>
<keyword evidence="2" id="KW-1003">Cell membrane</keyword>
<name>A0A7G5XK13_9BACT</name>
<dbReference type="GO" id="GO:0016763">
    <property type="term" value="F:pentosyltransferase activity"/>
    <property type="evidence" value="ECO:0007669"/>
    <property type="project" value="TreeGrafter"/>
</dbReference>
<evidence type="ECO:0000256" key="8">
    <source>
        <dbReference type="SAM" id="Phobius"/>
    </source>
</evidence>
<dbReference type="AlphaFoldDB" id="A0A7G5XK13"/>
<keyword evidence="4" id="KW-0808">Transferase</keyword>
<keyword evidence="3" id="KW-0328">Glycosyltransferase</keyword>
<evidence type="ECO:0000256" key="3">
    <source>
        <dbReference type="ARBA" id="ARBA00022676"/>
    </source>
</evidence>
<dbReference type="Proteomes" id="UP000515344">
    <property type="component" value="Chromosome"/>
</dbReference>
<feature type="transmembrane region" description="Helical" evidence="8">
    <location>
        <begin position="9"/>
        <end position="27"/>
    </location>
</feature>
<protein>
    <submittedName>
        <fullName evidence="9">Glycosyltransferase family 39 protein</fullName>
    </submittedName>
</protein>
<evidence type="ECO:0000256" key="7">
    <source>
        <dbReference type="ARBA" id="ARBA00023136"/>
    </source>
</evidence>
<keyword evidence="10" id="KW-1185">Reference proteome</keyword>
<keyword evidence="6 8" id="KW-1133">Transmembrane helix</keyword>
<feature type="transmembrane region" description="Helical" evidence="8">
    <location>
        <begin position="293"/>
        <end position="312"/>
    </location>
</feature>
<feature type="transmembrane region" description="Helical" evidence="8">
    <location>
        <begin position="159"/>
        <end position="188"/>
    </location>
</feature>
<evidence type="ECO:0000313" key="10">
    <source>
        <dbReference type="Proteomes" id="UP000515344"/>
    </source>
</evidence>
<feature type="transmembrane region" description="Helical" evidence="8">
    <location>
        <begin position="200"/>
        <end position="218"/>
    </location>
</feature>
<evidence type="ECO:0000313" key="9">
    <source>
        <dbReference type="EMBL" id="QNA45816.1"/>
    </source>
</evidence>
<keyword evidence="7 8" id="KW-0472">Membrane</keyword>
<comment type="subcellular location">
    <subcellularLocation>
        <location evidence="1">Cell membrane</location>
        <topology evidence="1">Multi-pass membrane protein</topology>
    </subcellularLocation>
</comment>
<dbReference type="InterPro" id="IPR050297">
    <property type="entry name" value="LipidA_mod_glycosyltrf_83"/>
</dbReference>
<reference evidence="10" key="1">
    <citation type="submission" date="2020-08" db="EMBL/GenBank/DDBJ databases">
        <title>Lacibacter sp. S13-6-6 genome sequencing.</title>
        <authorList>
            <person name="Jin L."/>
        </authorList>
    </citation>
    <scope>NUCLEOTIDE SEQUENCE [LARGE SCALE GENOMIC DNA]</scope>
    <source>
        <strain evidence="10">S13-6-6</strain>
    </source>
</reference>
<evidence type="ECO:0000256" key="2">
    <source>
        <dbReference type="ARBA" id="ARBA00022475"/>
    </source>
</evidence>